<keyword evidence="2 4" id="KW-0863">Zinc-finger</keyword>
<sequence>MEADDFIDVVTQDSNLSEQLSEGTSDHISQKDIYMNEITDVSNFQPPKIDFDSIGEFCFESDELALRGNTDYKNLLEAIVVLEAQKMKAVKDLEKLETLKEEALGDPFAFVERMRKKDLQFPTPQIIHPVPTIDWGKYAVNGNPAAFERRQIAQQKRQIQEFNKNNKKTKQQVVNYEPTIATANPIWSSEDLLQLKELLVKLPPEEEETLRWEKISSYLGNHTPFEVASKVYAQFATLATQIGDNLGKLPDLCSLKKKWSISNEEGSLNFATKGKEAVLEISDEEDISSDLQDSPEYQELLLLKKALREKIVEESSSATQHVGYKCCRCKTVPIVGNRWHCVDCKPPLSLDFCEDCSECPYETRHHNADHQLEKQAANKGFLDRDYMHFMGSDYNYLDPNYMPAT</sequence>
<comment type="caution">
    <text evidence="7">The sequence shown here is derived from an EMBL/GenBank/DDBJ whole genome shotgun (WGS) entry which is preliminary data.</text>
</comment>
<dbReference type="InterPro" id="IPR000433">
    <property type="entry name" value="Znf_ZZ"/>
</dbReference>
<evidence type="ECO:0000313" key="7">
    <source>
        <dbReference type="EMBL" id="KAG8177003.1"/>
    </source>
</evidence>
<dbReference type="GO" id="GO:0070461">
    <property type="term" value="C:SAGA-type complex"/>
    <property type="evidence" value="ECO:0007669"/>
    <property type="project" value="UniProtKB-ARBA"/>
</dbReference>
<dbReference type="Gene3D" id="1.10.10.60">
    <property type="entry name" value="Homeodomain-like"/>
    <property type="match status" value="1"/>
</dbReference>
<dbReference type="EMBL" id="JAFNEN010000829">
    <property type="protein sequence ID" value="KAG8177003.1"/>
    <property type="molecule type" value="Genomic_DNA"/>
</dbReference>
<dbReference type="PROSITE" id="PS50135">
    <property type="entry name" value="ZF_ZZ_2"/>
    <property type="match status" value="1"/>
</dbReference>
<dbReference type="PANTHER" id="PTHR22705:SF0">
    <property type="entry name" value="ZZ-TYPE ZINC FINGER-CONTAINING PROTEIN 3"/>
    <property type="match status" value="1"/>
</dbReference>
<dbReference type="PANTHER" id="PTHR22705">
    <property type="entry name" value="ZINC FINGER, ZZ DOMAIN CONTAINING 3"/>
    <property type="match status" value="1"/>
</dbReference>
<dbReference type="AlphaFoldDB" id="A0AAV6TZM2"/>
<evidence type="ECO:0000256" key="3">
    <source>
        <dbReference type="ARBA" id="ARBA00022833"/>
    </source>
</evidence>
<dbReference type="GO" id="GO:0008270">
    <property type="term" value="F:zinc ion binding"/>
    <property type="evidence" value="ECO:0007669"/>
    <property type="project" value="UniProtKB-KW"/>
</dbReference>
<evidence type="ECO:0000313" key="8">
    <source>
        <dbReference type="Proteomes" id="UP000827092"/>
    </source>
</evidence>
<proteinExistence type="predicted"/>
<dbReference type="SUPFAM" id="SSF57850">
    <property type="entry name" value="RING/U-box"/>
    <property type="match status" value="1"/>
</dbReference>
<dbReference type="CDD" id="cd00167">
    <property type="entry name" value="SANT"/>
    <property type="match status" value="1"/>
</dbReference>
<evidence type="ECO:0000256" key="4">
    <source>
        <dbReference type="PROSITE-ProRule" id="PRU00228"/>
    </source>
</evidence>
<dbReference type="InterPro" id="IPR001005">
    <property type="entry name" value="SANT/Myb"/>
</dbReference>
<evidence type="ECO:0000256" key="1">
    <source>
        <dbReference type="ARBA" id="ARBA00022723"/>
    </source>
</evidence>
<keyword evidence="3" id="KW-0862">Zinc</keyword>
<protein>
    <recommendedName>
        <fullName evidence="6">ZZ-type domain-containing protein</fullName>
    </recommendedName>
</protein>
<keyword evidence="8" id="KW-1185">Reference proteome</keyword>
<dbReference type="InterPro" id="IPR043145">
    <property type="entry name" value="Znf_ZZ_sf"/>
</dbReference>
<evidence type="ECO:0000256" key="5">
    <source>
        <dbReference type="SAM" id="Coils"/>
    </source>
</evidence>
<name>A0AAV6TZM2_9ARAC</name>
<gene>
    <name evidence="7" type="ORF">JTE90_006948</name>
</gene>
<keyword evidence="5" id="KW-0175">Coiled coil</keyword>
<reference evidence="7 8" key="1">
    <citation type="journal article" date="2022" name="Nat. Ecol. Evol.">
        <title>A masculinizing supergene underlies an exaggerated male reproductive morph in a spider.</title>
        <authorList>
            <person name="Hendrickx F."/>
            <person name="De Corte Z."/>
            <person name="Sonet G."/>
            <person name="Van Belleghem S.M."/>
            <person name="Kostlbacher S."/>
            <person name="Vangestel C."/>
        </authorList>
    </citation>
    <scope>NUCLEOTIDE SEQUENCE [LARGE SCALE GENOMIC DNA]</scope>
    <source>
        <strain evidence="7">W744_W776</strain>
    </source>
</reference>
<evidence type="ECO:0000256" key="2">
    <source>
        <dbReference type="ARBA" id="ARBA00022771"/>
    </source>
</evidence>
<keyword evidence="1" id="KW-0479">Metal-binding</keyword>
<dbReference type="InterPro" id="IPR037830">
    <property type="entry name" value="ZZZ3"/>
</dbReference>
<dbReference type="Gene3D" id="3.30.60.90">
    <property type="match status" value="1"/>
</dbReference>
<evidence type="ECO:0000259" key="6">
    <source>
        <dbReference type="PROSITE" id="PS50135"/>
    </source>
</evidence>
<dbReference type="Proteomes" id="UP000827092">
    <property type="component" value="Unassembled WGS sequence"/>
</dbReference>
<feature type="coiled-coil region" evidence="5">
    <location>
        <begin position="145"/>
        <end position="172"/>
    </location>
</feature>
<feature type="domain" description="ZZ-type" evidence="6">
    <location>
        <begin position="321"/>
        <end position="380"/>
    </location>
</feature>
<accession>A0AAV6TZM2</accession>
<organism evidence="7 8">
    <name type="scientific">Oedothorax gibbosus</name>
    <dbReference type="NCBI Taxonomy" id="931172"/>
    <lineage>
        <taxon>Eukaryota</taxon>
        <taxon>Metazoa</taxon>
        <taxon>Ecdysozoa</taxon>
        <taxon>Arthropoda</taxon>
        <taxon>Chelicerata</taxon>
        <taxon>Arachnida</taxon>
        <taxon>Araneae</taxon>
        <taxon>Araneomorphae</taxon>
        <taxon>Entelegynae</taxon>
        <taxon>Araneoidea</taxon>
        <taxon>Linyphiidae</taxon>
        <taxon>Erigoninae</taxon>
        <taxon>Oedothorax</taxon>
    </lineage>
</organism>